<keyword evidence="3" id="KW-1185">Reference proteome</keyword>
<dbReference type="AlphaFoldDB" id="A0A8X6PL54"/>
<protein>
    <recommendedName>
        <fullName evidence="4">Secreted protein</fullName>
    </recommendedName>
</protein>
<evidence type="ECO:0000313" key="3">
    <source>
        <dbReference type="Proteomes" id="UP000887013"/>
    </source>
</evidence>
<feature type="signal peptide" evidence="1">
    <location>
        <begin position="1"/>
        <end position="21"/>
    </location>
</feature>
<accession>A0A8X6PL54</accession>
<name>A0A8X6PL54_NEPPI</name>
<evidence type="ECO:0000256" key="1">
    <source>
        <dbReference type="SAM" id="SignalP"/>
    </source>
</evidence>
<keyword evidence="1" id="KW-0732">Signal</keyword>
<feature type="chain" id="PRO_5036473412" description="Secreted protein" evidence="1">
    <location>
        <begin position="22"/>
        <end position="86"/>
    </location>
</feature>
<dbReference type="EMBL" id="BMAW01117814">
    <property type="protein sequence ID" value="GFT76920.1"/>
    <property type="molecule type" value="Genomic_DNA"/>
</dbReference>
<evidence type="ECO:0000313" key="2">
    <source>
        <dbReference type="EMBL" id="GFT76920.1"/>
    </source>
</evidence>
<evidence type="ECO:0008006" key="4">
    <source>
        <dbReference type="Google" id="ProtNLM"/>
    </source>
</evidence>
<gene>
    <name evidence="2" type="ORF">NPIL_510121</name>
</gene>
<sequence>MNWHCCVTSPICLFFAKLTLSRLFQGRVDLLSVKAARRSDPPNNPSGGKLVATLVRNGSVKVMNSPAFRETRPLWLLNREKRPFEK</sequence>
<dbReference type="Proteomes" id="UP000887013">
    <property type="component" value="Unassembled WGS sequence"/>
</dbReference>
<reference evidence="2" key="1">
    <citation type="submission" date="2020-08" db="EMBL/GenBank/DDBJ databases">
        <title>Multicomponent nature underlies the extraordinary mechanical properties of spider dragline silk.</title>
        <authorList>
            <person name="Kono N."/>
            <person name="Nakamura H."/>
            <person name="Mori M."/>
            <person name="Yoshida Y."/>
            <person name="Ohtoshi R."/>
            <person name="Malay A.D."/>
            <person name="Moran D.A.P."/>
            <person name="Tomita M."/>
            <person name="Numata K."/>
            <person name="Arakawa K."/>
        </authorList>
    </citation>
    <scope>NUCLEOTIDE SEQUENCE</scope>
</reference>
<dbReference type="OrthoDB" id="10407495at2759"/>
<organism evidence="2 3">
    <name type="scientific">Nephila pilipes</name>
    <name type="common">Giant wood spider</name>
    <name type="synonym">Nephila maculata</name>
    <dbReference type="NCBI Taxonomy" id="299642"/>
    <lineage>
        <taxon>Eukaryota</taxon>
        <taxon>Metazoa</taxon>
        <taxon>Ecdysozoa</taxon>
        <taxon>Arthropoda</taxon>
        <taxon>Chelicerata</taxon>
        <taxon>Arachnida</taxon>
        <taxon>Araneae</taxon>
        <taxon>Araneomorphae</taxon>
        <taxon>Entelegynae</taxon>
        <taxon>Araneoidea</taxon>
        <taxon>Nephilidae</taxon>
        <taxon>Nephila</taxon>
    </lineage>
</organism>
<comment type="caution">
    <text evidence="2">The sequence shown here is derived from an EMBL/GenBank/DDBJ whole genome shotgun (WGS) entry which is preliminary data.</text>
</comment>
<proteinExistence type="predicted"/>